<dbReference type="InterPro" id="IPR036390">
    <property type="entry name" value="WH_DNA-bd_sf"/>
</dbReference>
<feature type="domain" description="Fork-head" evidence="4">
    <location>
        <begin position="156"/>
        <end position="203"/>
    </location>
</feature>
<sequence length="444" mass="48824">MRRSPRRPLILKRRKLPFQQNEPTPADKQNQSYASGSGEPPKPAASQCLPRGIPIMDHPSMSNTQVVVIPKEADLQSIIGALTAKGKESGAQGPNKFILLSESVSRGNGSFCQASAKEESSSAGSTAEQPVKSETIHNLHDKFLTGTQSLHIQTQKNSIRHNLSLHDMFIRERSPDGKTSFWTIRPDINRCLTLDQVYRKDLKVEPVNVPIKRETRKSPPKTQSSSSRRKQSLVNSLQDEPILLCPDSSFFDSGVVSDVSTFQDMREADINKRQPIQGSPERELYFKTPIKSHSHLSSSTPSKPLPNVTLEPWKVTPVGKGGQSTLDFSPIRTPGGPVVTPRQDYSTFSFSSSPFIELPLFNSPSELLNPTSCRVQPIDFPTELQQAGAAAASPSNRSITEGLILDTMNDSLSKILVDVGFSALDDEDLDTANISLSEFFGQFI</sequence>
<keyword evidence="2" id="KW-0539">Nucleus</keyword>
<evidence type="ECO:0000313" key="6">
    <source>
        <dbReference type="Proteomes" id="UP001434883"/>
    </source>
</evidence>
<dbReference type="EMBL" id="JAHRIN010001769">
    <property type="protein sequence ID" value="MEQ2192091.1"/>
    <property type="molecule type" value="Genomic_DNA"/>
</dbReference>
<dbReference type="SUPFAM" id="SSF46785">
    <property type="entry name" value="Winged helix' DNA-binding domain"/>
    <property type="match status" value="1"/>
</dbReference>
<feature type="compositionally biased region" description="Basic residues" evidence="3">
    <location>
        <begin position="1"/>
        <end position="16"/>
    </location>
</feature>
<feature type="DNA-binding region" description="Fork-head" evidence="2">
    <location>
        <begin position="156"/>
        <end position="203"/>
    </location>
</feature>
<evidence type="ECO:0000256" key="3">
    <source>
        <dbReference type="SAM" id="MobiDB-lite"/>
    </source>
</evidence>
<dbReference type="PANTHER" id="PTHR46878:SF1">
    <property type="entry name" value="FORKHEAD BOX PROTEIN M1"/>
    <property type="match status" value="1"/>
</dbReference>
<evidence type="ECO:0000259" key="4">
    <source>
        <dbReference type="PROSITE" id="PS50039"/>
    </source>
</evidence>
<dbReference type="InterPro" id="IPR036388">
    <property type="entry name" value="WH-like_DNA-bd_sf"/>
</dbReference>
<evidence type="ECO:0000256" key="1">
    <source>
        <dbReference type="ARBA" id="ARBA00023125"/>
    </source>
</evidence>
<dbReference type="InterPro" id="IPR001766">
    <property type="entry name" value="Fork_head_dom"/>
</dbReference>
<dbReference type="SMART" id="SM00339">
    <property type="entry name" value="FH"/>
    <property type="match status" value="1"/>
</dbReference>
<feature type="compositionally biased region" description="Polar residues" evidence="3">
    <location>
        <begin position="18"/>
        <end position="35"/>
    </location>
</feature>
<dbReference type="Proteomes" id="UP001434883">
    <property type="component" value="Unassembled WGS sequence"/>
</dbReference>
<protein>
    <recommendedName>
        <fullName evidence="4">Fork-head domain-containing protein</fullName>
    </recommendedName>
</protein>
<name>A0ABV0Q8H9_9TELE</name>
<gene>
    <name evidence="5" type="ORF">XENOCAPTIV_006879</name>
</gene>
<comment type="subcellular location">
    <subcellularLocation>
        <location evidence="2">Nucleus</location>
    </subcellularLocation>
</comment>
<organism evidence="5 6">
    <name type="scientific">Xenoophorus captivus</name>
    <dbReference type="NCBI Taxonomy" id="1517983"/>
    <lineage>
        <taxon>Eukaryota</taxon>
        <taxon>Metazoa</taxon>
        <taxon>Chordata</taxon>
        <taxon>Craniata</taxon>
        <taxon>Vertebrata</taxon>
        <taxon>Euteleostomi</taxon>
        <taxon>Actinopterygii</taxon>
        <taxon>Neopterygii</taxon>
        <taxon>Teleostei</taxon>
        <taxon>Neoteleostei</taxon>
        <taxon>Acanthomorphata</taxon>
        <taxon>Ovalentaria</taxon>
        <taxon>Atherinomorphae</taxon>
        <taxon>Cyprinodontiformes</taxon>
        <taxon>Goodeidae</taxon>
        <taxon>Xenoophorus</taxon>
    </lineage>
</organism>
<feature type="region of interest" description="Disordered" evidence="3">
    <location>
        <begin position="1"/>
        <end position="57"/>
    </location>
</feature>
<dbReference type="PROSITE" id="PS50039">
    <property type="entry name" value="FORK_HEAD_3"/>
    <property type="match status" value="1"/>
</dbReference>
<comment type="caution">
    <text evidence="5">The sequence shown here is derived from an EMBL/GenBank/DDBJ whole genome shotgun (WGS) entry which is preliminary data.</text>
</comment>
<proteinExistence type="predicted"/>
<dbReference type="Pfam" id="PF00250">
    <property type="entry name" value="Forkhead"/>
    <property type="match status" value="1"/>
</dbReference>
<dbReference type="Gene3D" id="1.10.10.10">
    <property type="entry name" value="Winged helix-like DNA-binding domain superfamily/Winged helix DNA-binding domain"/>
    <property type="match status" value="1"/>
</dbReference>
<dbReference type="InterPro" id="IPR042839">
    <property type="entry name" value="FOXM1"/>
</dbReference>
<dbReference type="PANTHER" id="PTHR46878">
    <property type="entry name" value="FORKHEAD BOX PROTEIN M1"/>
    <property type="match status" value="1"/>
</dbReference>
<reference evidence="5 6" key="1">
    <citation type="submission" date="2021-06" db="EMBL/GenBank/DDBJ databases">
        <authorList>
            <person name="Palmer J.M."/>
        </authorList>
    </citation>
    <scope>NUCLEOTIDE SEQUENCE [LARGE SCALE GENOMIC DNA]</scope>
    <source>
        <strain evidence="5 6">XC_2019</strain>
        <tissue evidence="5">Muscle</tissue>
    </source>
</reference>
<feature type="region of interest" description="Disordered" evidence="3">
    <location>
        <begin position="210"/>
        <end position="233"/>
    </location>
</feature>
<evidence type="ECO:0000313" key="5">
    <source>
        <dbReference type="EMBL" id="MEQ2192091.1"/>
    </source>
</evidence>
<evidence type="ECO:0000256" key="2">
    <source>
        <dbReference type="PROSITE-ProRule" id="PRU00089"/>
    </source>
</evidence>
<keyword evidence="6" id="KW-1185">Reference proteome</keyword>
<accession>A0ABV0Q8H9</accession>
<keyword evidence="1 2" id="KW-0238">DNA-binding</keyword>